<evidence type="ECO:0000256" key="2">
    <source>
        <dbReference type="ARBA" id="ARBA00023015"/>
    </source>
</evidence>
<dbReference type="Proteomes" id="UP000728185">
    <property type="component" value="Unassembled WGS sequence"/>
</dbReference>
<gene>
    <name evidence="8" type="ORF">FBUS_08956</name>
</gene>
<organism evidence="8 9">
    <name type="scientific">Fasciolopsis buskii</name>
    <dbReference type="NCBI Taxonomy" id="27845"/>
    <lineage>
        <taxon>Eukaryota</taxon>
        <taxon>Metazoa</taxon>
        <taxon>Spiralia</taxon>
        <taxon>Lophotrochozoa</taxon>
        <taxon>Platyhelminthes</taxon>
        <taxon>Trematoda</taxon>
        <taxon>Digenea</taxon>
        <taxon>Plagiorchiida</taxon>
        <taxon>Echinostomata</taxon>
        <taxon>Echinostomatoidea</taxon>
        <taxon>Fasciolidae</taxon>
        <taxon>Fasciolopsis</taxon>
    </lineage>
</organism>
<dbReference type="SUPFAM" id="SSF46785">
    <property type="entry name" value="Winged helix' DNA-binding domain"/>
    <property type="match status" value="1"/>
</dbReference>
<comment type="subcellular location">
    <subcellularLocation>
        <location evidence="1 6">Nucleus</location>
    </subcellularLocation>
</comment>
<dbReference type="InterPro" id="IPR001766">
    <property type="entry name" value="Fork_head_dom"/>
</dbReference>
<keyword evidence="9" id="KW-1185">Reference proteome</keyword>
<dbReference type="PRINTS" id="PR00053">
    <property type="entry name" value="FORKHEAD"/>
</dbReference>
<dbReference type="GO" id="GO:0005634">
    <property type="term" value="C:nucleus"/>
    <property type="evidence" value="ECO:0007669"/>
    <property type="project" value="UniProtKB-SubCell"/>
</dbReference>
<dbReference type="Pfam" id="PF00250">
    <property type="entry name" value="Forkhead"/>
    <property type="match status" value="1"/>
</dbReference>
<reference evidence="8" key="1">
    <citation type="submission" date="2019-05" db="EMBL/GenBank/DDBJ databases">
        <title>Annotation for the trematode Fasciolopsis buski.</title>
        <authorList>
            <person name="Choi Y.-J."/>
        </authorList>
    </citation>
    <scope>NUCLEOTIDE SEQUENCE</scope>
    <source>
        <strain evidence="8">HT</strain>
        <tissue evidence="8">Whole worm</tissue>
    </source>
</reference>
<dbReference type="PROSITE" id="PS00657">
    <property type="entry name" value="FORK_HEAD_1"/>
    <property type="match status" value="1"/>
</dbReference>
<accession>A0A8E0VNM0</accession>
<dbReference type="InterPro" id="IPR050211">
    <property type="entry name" value="FOX_domain-containing"/>
</dbReference>
<dbReference type="InterPro" id="IPR036390">
    <property type="entry name" value="WH_DNA-bd_sf"/>
</dbReference>
<keyword evidence="4" id="KW-0804">Transcription</keyword>
<dbReference type="PANTHER" id="PTHR11829:SF402">
    <property type="entry name" value="FORK HEAD DOMAIN-CONTAINING PROTEIN FD3-RELATED"/>
    <property type="match status" value="1"/>
</dbReference>
<proteinExistence type="predicted"/>
<keyword evidence="2" id="KW-0805">Transcription regulation</keyword>
<dbReference type="GO" id="GO:0000978">
    <property type="term" value="F:RNA polymerase II cis-regulatory region sequence-specific DNA binding"/>
    <property type="evidence" value="ECO:0007669"/>
    <property type="project" value="TreeGrafter"/>
</dbReference>
<evidence type="ECO:0000259" key="7">
    <source>
        <dbReference type="PROSITE" id="PS50039"/>
    </source>
</evidence>
<dbReference type="FunFam" id="1.10.10.10:FF:000016">
    <property type="entry name" value="Forkhead box protein I1"/>
    <property type="match status" value="1"/>
</dbReference>
<evidence type="ECO:0000313" key="8">
    <source>
        <dbReference type="EMBL" id="KAA0198053.1"/>
    </source>
</evidence>
<evidence type="ECO:0000256" key="1">
    <source>
        <dbReference type="ARBA" id="ARBA00004123"/>
    </source>
</evidence>
<evidence type="ECO:0000256" key="3">
    <source>
        <dbReference type="ARBA" id="ARBA00023125"/>
    </source>
</evidence>
<evidence type="ECO:0000256" key="6">
    <source>
        <dbReference type="PROSITE-ProRule" id="PRU00089"/>
    </source>
</evidence>
<evidence type="ECO:0000256" key="5">
    <source>
        <dbReference type="ARBA" id="ARBA00023242"/>
    </source>
</evidence>
<protein>
    <submittedName>
        <fullName evidence="8">Forkhead box protein D3</fullName>
    </submittedName>
</protein>
<keyword evidence="3 6" id="KW-0238">DNA-binding</keyword>
<feature type="domain" description="Fork-head" evidence="7">
    <location>
        <begin position="135"/>
        <end position="229"/>
    </location>
</feature>
<dbReference type="EMBL" id="LUCM01001965">
    <property type="protein sequence ID" value="KAA0198053.1"/>
    <property type="molecule type" value="Genomic_DNA"/>
</dbReference>
<comment type="caution">
    <text evidence="8">The sequence shown here is derived from an EMBL/GenBank/DDBJ whole genome shotgun (WGS) entry which is preliminary data.</text>
</comment>
<dbReference type="AlphaFoldDB" id="A0A8E0VNM0"/>
<dbReference type="GO" id="GO:0030154">
    <property type="term" value="P:cell differentiation"/>
    <property type="evidence" value="ECO:0007669"/>
    <property type="project" value="TreeGrafter"/>
</dbReference>
<evidence type="ECO:0000256" key="4">
    <source>
        <dbReference type="ARBA" id="ARBA00023163"/>
    </source>
</evidence>
<name>A0A8E0VNM0_9TREM</name>
<dbReference type="SMART" id="SM00339">
    <property type="entry name" value="FH"/>
    <property type="match status" value="1"/>
</dbReference>
<dbReference type="InterPro" id="IPR036388">
    <property type="entry name" value="WH-like_DNA-bd_sf"/>
</dbReference>
<dbReference type="InterPro" id="IPR030456">
    <property type="entry name" value="TF_fork_head_CS_2"/>
</dbReference>
<dbReference type="OrthoDB" id="5402974at2759"/>
<dbReference type="PANTHER" id="PTHR11829">
    <property type="entry name" value="FORKHEAD BOX PROTEIN"/>
    <property type="match status" value="1"/>
</dbReference>
<dbReference type="Gene3D" id="1.10.10.10">
    <property type="entry name" value="Winged helix-like DNA-binding domain superfamily/Winged helix DNA-binding domain"/>
    <property type="match status" value="1"/>
</dbReference>
<keyword evidence="5 6" id="KW-0539">Nucleus</keyword>
<dbReference type="InterPro" id="IPR018122">
    <property type="entry name" value="TF_fork_head_CS_1"/>
</dbReference>
<dbReference type="GO" id="GO:0000981">
    <property type="term" value="F:DNA-binding transcription factor activity, RNA polymerase II-specific"/>
    <property type="evidence" value="ECO:0007669"/>
    <property type="project" value="TreeGrafter"/>
</dbReference>
<dbReference type="PROSITE" id="PS00658">
    <property type="entry name" value="FORK_HEAD_2"/>
    <property type="match status" value="1"/>
</dbReference>
<dbReference type="CDD" id="cd20048">
    <property type="entry name" value="FH_FOXD4-like"/>
    <property type="match status" value="1"/>
</dbReference>
<feature type="DNA-binding region" description="Fork-head" evidence="6">
    <location>
        <begin position="135"/>
        <end position="229"/>
    </location>
</feature>
<evidence type="ECO:0000313" key="9">
    <source>
        <dbReference type="Proteomes" id="UP000728185"/>
    </source>
</evidence>
<dbReference type="GO" id="GO:0009653">
    <property type="term" value="P:anatomical structure morphogenesis"/>
    <property type="evidence" value="ECO:0007669"/>
    <property type="project" value="TreeGrafter"/>
</dbReference>
<sequence>MTTDTTSLTSVESGKIPYSPRDTKHSCEGYYFTSAHSIPFDMPHLNLKSHLTTKASKHEKALSGATRTPWLSVRSGTGTHRTPKRTVSYNLNADAMKNIQPRYSCEDNEQTDSLVDARGSECDQYAHSRLRHSVKPPYSYIALITMAILHSPQRKLTLSGICNFIMENFPYYRERFPAWQNSIRHNLSLNDCFIKIPREPGNPGKGNYWMLDPNSEDMFDNGSFLRRRKRYKRSSSGLRRADDTDSQLLSRIVPYVESARSIQMNCSEEPGSILTKWTTQMMSQSVFYRAYLEHYQKFSQTGSQIPSPDNQSIASAKLPTPNLLPIPPPPFFFQNFPFFVDRIDVPSSDIEHMKSRLVGPITQVNHTNEHYLSPTKTMPTNFEEEHCNRTETYRGDRTSELPCSRSPTQSSVVVSDKFSICSLLRDCENSGQR</sequence>
<dbReference type="PROSITE" id="PS50039">
    <property type="entry name" value="FORK_HEAD_3"/>
    <property type="match status" value="1"/>
</dbReference>